<dbReference type="EC" id="2.7.7.65" evidence="1"/>
<dbReference type="EMBL" id="WAIE01000006">
    <property type="protein sequence ID" value="KAB1440874.1"/>
    <property type="molecule type" value="Genomic_DNA"/>
</dbReference>
<evidence type="ECO:0000259" key="3">
    <source>
        <dbReference type="PROSITE" id="PS50887"/>
    </source>
</evidence>
<dbReference type="SMART" id="SM00267">
    <property type="entry name" value="GGDEF"/>
    <property type="match status" value="1"/>
</dbReference>
<reference evidence="4 5" key="1">
    <citation type="journal article" date="2017" name="Int. J. Syst. Evol. Microbiol.">
        <title>Desulfovibrio senegalensis sp. nov., a mesophilic sulfate reducer isolated from marine sediment.</title>
        <authorList>
            <person name="Thioye A."/>
            <person name="Gam Z.B.A."/>
            <person name="Mbengue M."/>
            <person name="Cayol J.L."/>
            <person name="Joseph-Bartoli M."/>
            <person name="Toure-Kane C."/>
            <person name="Labat M."/>
        </authorList>
    </citation>
    <scope>NUCLEOTIDE SEQUENCE [LARGE SCALE GENOMIC DNA]</scope>
    <source>
        <strain evidence="4 5">DSM 101509</strain>
    </source>
</reference>
<sequence>MSTDNSPEYLEELHALLQEFNITSELEWVAVVLFVRNLIRDLSIFTDKRKADLQQEVFAVLGTKDLSAEQYERVVEKIEVFVMHNAATLELETALAEEKRSAAALLGEMNSLINMIRGTQEMQQTSLTKFEDKTVGVIRESEDRSVIVSRVRQMFKELVAEFREETREWESFATELQRTATFDPLLTELYNRRAFDATLISAARTGHDQDPPPTLMMIDVDKFKRVNDEWGHQAGDEVLRTLGRIVNSQAIQYNGFAARYGGEELVVLVHGIDRETANIKAEAIRLDVERHTVPMRREKDAPPTPLSFTVSIGVAQLEPGWGPGDLVRAADKALYRAKENGRNRVVAHWE</sequence>
<name>A0A6N6N1X1_9BACT</name>
<dbReference type="PANTHER" id="PTHR45138:SF9">
    <property type="entry name" value="DIGUANYLATE CYCLASE DGCM-RELATED"/>
    <property type="match status" value="1"/>
</dbReference>
<dbReference type="InterPro" id="IPR050469">
    <property type="entry name" value="Diguanylate_Cyclase"/>
</dbReference>
<dbReference type="Proteomes" id="UP000438699">
    <property type="component" value="Unassembled WGS sequence"/>
</dbReference>
<dbReference type="GO" id="GO:0043709">
    <property type="term" value="P:cell adhesion involved in single-species biofilm formation"/>
    <property type="evidence" value="ECO:0007669"/>
    <property type="project" value="TreeGrafter"/>
</dbReference>
<dbReference type="RefSeq" id="WP_151151618.1">
    <property type="nucleotide sequence ID" value="NZ_WAIE01000006.1"/>
</dbReference>
<dbReference type="Pfam" id="PF00990">
    <property type="entry name" value="GGDEF"/>
    <property type="match status" value="1"/>
</dbReference>
<dbReference type="Gene3D" id="3.30.70.270">
    <property type="match status" value="1"/>
</dbReference>
<dbReference type="GO" id="GO:0052621">
    <property type="term" value="F:diguanylate cyclase activity"/>
    <property type="evidence" value="ECO:0007669"/>
    <property type="project" value="UniProtKB-EC"/>
</dbReference>
<evidence type="ECO:0000313" key="5">
    <source>
        <dbReference type="Proteomes" id="UP000438699"/>
    </source>
</evidence>
<dbReference type="GO" id="GO:1902201">
    <property type="term" value="P:negative regulation of bacterial-type flagellum-dependent cell motility"/>
    <property type="evidence" value="ECO:0007669"/>
    <property type="project" value="TreeGrafter"/>
</dbReference>
<dbReference type="FunFam" id="3.30.70.270:FF:000001">
    <property type="entry name" value="Diguanylate cyclase domain protein"/>
    <property type="match status" value="1"/>
</dbReference>
<dbReference type="NCBIfam" id="TIGR00254">
    <property type="entry name" value="GGDEF"/>
    <property type="match status" value="1"/>
</dbReference>
<organism evidence="4 5">
    <name type="scientific">Pseudodesulfovibrio senegalensis</name>
    <dbReference type="NCBI Taxonomy" id="1721087"/>
    <lineage>
        <taxon>Bacteria</taxon>
        <taxon>Pseudomonadati</taxon>
        <taxon>Thermodesulfobacteriota</taxon>
        <taxon>Desulfovibrionia</taxon>
        <taxon>Desulfovibrionales</taxon>
        <taxon>Desulfovibrionaceae</taxon>
    </lineage>
</organism>
<comment type="catalytic activity">
    <reaction evidence="2">
        <text>2 GTP = 3',3'-c-di-GMP + 2 diphosphate</text>
        <dbReference type="Rhea" id="RHEA:24898"/>
        <dbReference type="ChEBI" id="CHEBI:33019"/>
        <dbReference type="ChEBI" id="CHEBI:37565"/>
        <dbReference type="ChEBI" id="CHEBI:58805"/>
        <dbReference type="EC" id="2.7.7.65"/>
    </reaction>
</comment>
<accession>A0A6N6N1X1</accession>
<dbReference type="PANTHER" id="PTHR45138">
    <property type="entry name" value="REGULATORY COMPONENTS OF SENSORY TRANSDUCTION SYSTEM"/>
    <property type="match status" value="1"/>
</dbReference>
<dbReference type="InterPro" id="IPR043128">
    <property type="entry name" value="Rev_trsase/Diguanyl_cyclase"/>
</dbReference>
<dbReference type="OrthoDB" id="9779960at2"/>
<dbReference type="SUPFAM" id="SSF55073">
    <property type="entry name" value="Nucleotide cyclase"/>
    <property type="match status" value="1"/>
</dbReference>
<proteinExistence type="predicted"/>
<dbReference type="CDD" id="cd01949">
    <property type="entry name" value="GGDEF"/>
    <property type="match status" value="1"/>
</dbReference>
<evidence type="ECO:0000256" key="1">
    <source>
        <dbReference type="ARBA" id="ARBA00012528"/>
    </source>
</evidence>
<dbReference type="PROSITE" id="PS50887">
    <property type="entry name" value="GGDEF"/>
    <property type="match status" value="1"/>
</dbReference>
<comment type="caution">
    <text evidence="4">The sequence shown here is derived from an EMBL/GenBank/DDBJ whole genome shotgun (WGS) entry which is preliminary data.</text>
</comment>
<gene>
    <name evidence="4" type="ORF">F8A88_13080</name>
</gene>
<feature type="domain" description="GGDEF" evidence="3">
    <location>
        <begin position="211"/>
        <end position="350"/>
    </location>
</feature>
<dbReference type="InterPro" id="IPR029787">
    <property type="entry name" value="Nucleotide_cyclase"/>
</dbReference>
<dbReference type="GO" id="GO:0005886">
    <property type="term" value="C:plasma membrane"/>
    <property type="evidence" value="ECO:0007669"/>
    <property type="project" value="TreeGrafter"/>
</dbReference>
<evidence type="ECO:0000256" key="2">
    <source>
        <dbReference type="ARBA" id="ARBA00034247"/>
    </source>
</evidence>
<dbReference type="InterPro" id="IPR000160">
    <property type="entry name" value="GGDEF_dom"/>
</dbReference>
<keyword evidence="5" id="KW-1185">Reference proteome</keyword>
<evidence type="ECO:0000313" key="4">
    <source>
        <dbReference type="EMBL" id="KAB1440874.1"/>
    </source>
</evidence>
<dbReference type="AlphaFoldDB" id="A0A6N6N1X1"/>
<protein>
    <recommendedName>
        <fullName evidence="1">diguanylate cyclase</fullName>
        <ecNumber evidence="1">2.7.7.65</ecNumber>
    </recommendedName>
</protein>